<keyword evidence="9" id="KW-1185">Reference proteome</keyword>
<evidence type="ECO:0000259" key="5">
    <source>
        <dbReference type="Pfam" id="PF08531"/>
    </source>
</evidence>
<evidence type="ECO:0000313" key="9">
    <source>
        <dbReference type="Proteomes" id="UP000617531"/>
    </source>
</evidence>
<dbReference type="InterPro" id="IPR013737">
    <property type="entry name" value="Bac_rhamnosid_N"/>
</dbReference>
<organism evidence="8 9">
    <name type="scientific">Pseudolysinimonas yzui</name>
    <dbReference type="NCBI Taxonomy" id="2708254"/>
    <lineage>
        <taxon>Bacteria</taxon>
        <taxon>Bacillati</taxon>
        <taxon>Actinomycetota</taxon>
        <taxon>Actinomycetes</taxon>
        <taxon>Micrococcales</taxon>
        <taxon>Microbacteriaceae</taxon>
        <taxon>Pseudolysinimonas</taxon>
    </lineage>
</organism>
<comment type="caution">
    <text evidence="8">The sequence shown here is derived from an EMBL/GenBank/DDBJ whole genome shotgun (WGS) entry which is preliminary data.</text>
</comment>
<accession>A0A8J3GT71</accession>
<dbReference type="Gene3D" id="2.60.420.10">
    <property type="entry name" value="Maltose phosphorylase, domain 3"/>
    <property type="match status" value="1"/>
</dbReference>
<proteinExistence type="predicted"/>
<protein>
    <recommendedName>
        <fullName evidence="2">alpha-L-rhamnosidase</fullName>
        <ecNumber evidence="2">3.2.1.40</ecNumber>
    </recommendedName>
</protein>
<dbReference type="InterPro" id="IPR013783">
    <property type="entry name" value="Ig-like_fold"/>
</dbReference>
<evidence type="ECO:0000256" key="1">
    <source>
        <dbReference type="ARBA" id="ARBA00001445"/>
    </source>
</evidence>
<dbReference type="PIRSF" id="PIRSF010631">
    <property type="entry name" value="A-rhamnsds"/>
    <property type="match status" value="1"/>
</dbReference>
<dbReference type="EC" id="3.2.1.40" evidence="2"/>
<dbReference type="RefSeq" id="WP_191284304.1">
    <property type="nucleotide sequence ID" value="NZ_BNAI01000012.1"/>
</dbReference>
<evidence type="ECO:0000313" key="8">
    <source>
        <dbReference type="EMBL" id="GHF26580.1"/>
    </source>
</evidence>
<dbReference type="Proteomes" id="UP000617531">
    <property type="component" value="Unassembled WGS sequence"/>
</dbReference>
<dbReference type="AlphaFoldDB" id="A0A8J3GT71"/>
<dbReference type="InterPro" id="IPR008902">
    <property type="entry name" value="Rhamnosid_concanavalin"/>
</dbReference>
<dbReference type="InterPro" id="IPR035398">
    <property type="entry name" value="Bac_rhamnosid_C"/>
</dbReference>
<comment type="catalytic activity">
    <reaction evidence="1">
        <text>Hydrolysis of terminal non-reducing alpha-L-rhamnose residues in alpha-L-rhamnosides.</text>
        <dbReference type="EC" id="3.2.1.40"/>
    </reaction>
</comment>
<name>A0A8J3GT71_9MICO</name>
<feature type="domain" description="Alpha-L-rhamnosidase concanavalin-like" evidence="4">
    <location>
        <begin position="334"/>
        <end position="433"/>
    </location>
</feature>
<dbReference type="PANTHER" id="PTHR33307">
    <property type="entry name" value="ALPHA-RHAMNOSIDASE (EUROFUNG)"/>
    <property type="match status" value="1"/>
</dbReference>
<feature type="domain" description="Bacterial alpha-L-rhamnosidase N-terminal" evidence="5">
    <location>
        <begin position="153"/>
        <end position="324"/>
    </location>
</feature>
<dbReference type="Gene3D" id="2.60.120.260">
    <property type="entry name" value="Galactose-binding domain-like"/>
    <property type="match status" value="2"/>
</dbReference>
<dbReference type="Pfam" id="PF25788">
    <property type="entry name" value="Ig_Rha78A_N"/>
    <property type="match status" value="1"/>
</dbReference>
<dbReference type="Gene3D" id="2.60.40.10">
    <property type="entry name" value="Immunoglobulins"/>
    <property type="match status" value="1"/>
</dbReference>
<dbReference type="Pfam" id="PF17390">
    <property type="entry name" value="Bac_rhamnosid_C"/>
    <property type="match status" value="1"/>
</dbReference>
<dbReference type="Gene3D" id="1.50.10.10">
    <property type="match status" value="1"/>
</dbReference>
<sequence length="908" mass="100227">MSVGAQARQTGLVVTGLLTDHAPEPLGIDEPRPRFSWRLESTLRDVRQTAYRVTVRTESGEDAGAECWDSGWTESADQLGVEYGGAPLTSRTAYSWQVRVRTADGSEAESTTARFETAFLSPEQWRGEWLACVSMTPRVVAPLMRREFDLAGAIERARVYVSGLGYYELYVNGARIGDSVLDPAWTDFRSRALYATYDVTEHLVNGANAVGVALGNGWFEPMPSALPSQLQPQVILELHVDFADGRTLAIVTDRNSEWLTTIDGPILGHSIYGGETYDARREIAGWAEAGLDVAASGARWKRAIPVEPPGGVLQAQQLEPIRIVDELRPVAVHRVGPESQVLDFGQNFAGWVRVRLSGAEGTTVALRHAEMVHEDGTVNTVNLRTAEATDRYILPGGEARWFEPHFTYHGFRYVQVDGYAADLSLEDVRGCVVRSAVEPIGTFRCDNELLERIHRNVVWTEGSNLHGLPTDCPQRDERLAWLNDMTVRGEEAVHNFGLARLYSKWFLDILDTQGAATGVIADTAPHVRYGHRPADPVVSSFLLVPWLLHLHYGERRQIERNFGDLGRWVAYLDSLRVDGIIEQSEIGDWAPPVSEAVEGSAGSGAMSAVTPGGLISTGFLYLNLRLMADIASALGRTEDVADYEQRAREVRDAINTRFYDPELSRYGPGNQSSNAFPLYLGIVPEEHEERVFANLVRDIEEHDYHLTTGNLCTKYAMDVLARFGRADVAMKLLTQRTYPSWGFMVEMGATTIWERWEHVTGGVLAGMGSHNHPMYGAVDAWFYRYLGGLTPLPEEPGFGTILIEPLVPEGLSEAEVELKTPRGLLRSAWRRTDGGVRFTVVVPPNAHASVLLPRAGEDAVTEVREGDAVVWRDGRPGEPVPGVRHVSAEGNGVRVQLGSGRYEFAVSG</sequence>
<evidence type="ECO:0000259" key="6">
    <source>
        <dbReference type="Pfam" id="PF17389"/>
    </source>
</evidence>
<dbReference type="GO" id="GO:0030596">
    <property type="term" value="F:alpha-L-rhamnosidase activity"/>
    <property type="evidence" value="ECO:0007669"/>
    <property type="project" value="UniProtKB-EC"/>
</dbReference>
<dbReference type="InterPro" id="IPR035396">
    <property type="entry name" value="Bac_rhamnosid6H"/>
</dbReference>
<reference evidence="8" key="2">
    <citation type="submission" date="2020-09" db="EMBL/GenBank/DDBJ databases">
        <authorList>
            <person name="Sun Q."/>
            <person name="Zhou Y."/>
        </authorList>
    </citation>
    <scope>NUCLEOTIDE SEQUENCE</scope>
    <source>
        <strain evidence="8">CGMCC 1.16548</strain>
    </source>
</reference>
<keyword evidence="3" id="KW-0378">Hydrolase</keyword>
<dbReference type="SUPFAM" id="SSF48208">
    <property type="entry name" value="Six-hairpin glycosidases"/>
    <property type="match status" value="1"/>
</dbReference>
<dbReference type="GO" id="GO:0005975">
    <property type="term" value="P:carbohydrate metabolic process"/>
    <property type="evidence" value="ECO:0007669"/>
    <property type="project" value="InterPro"/>
</dbReference>
<dbReference type="Pfam" id="PF05592">
    <property type="entry name" value="Bac_rhamnosid"/>
    <property type="match status" value="1"/>
</dbReference>
<gene>
    <name evidence="8" type="ORF">GCM10011600_29470</name>
</gene>
<feature type="domain" description="Alpha-L-rhamnosidase six-hairpin glycosidase" evidence="6">
    <location>
        <begin position="440"/>
        <end position="785"/>
    </location>
</feature>
<evidence type="ECO:0000256" key="3">
    <source>
        <dbReference type="ARBA" id="ARBA00022801"/>
    </source>
</evidence>
<dbReference type="InterPro" id="IPR012341">
    <property type="entry name" value="6hp_glycosidase-like_sf"/>
</dbReference>
<evidence type="ECO:0000256" key="2">
    <source>
        <dbReference type="ARBA" id="ARBA00012652"/>
    </source>
</evidence>
<dbReference type="InterPro" id="IPR016007">
    <property type="entry name" value="Alpha_rhamnosid"/>
</dbReference>
<dbReference type="Pfam" id="PF17389">
    <property type="entry name" value="Bac_rhamnosid6H"/>
    <property type="match status" value="1"/>
</dbReference>
<dbReference type="PANTHER" id="PTHR33307:SF6">
    <property type="entry name" value="ALPHA-RHAMNOSIDASE (EUROFUNG)-RELATED"/>
    <property type="match status" value="1"/>
</dbReference>
<evidence type="ECO:0000259" key="7">
    <source>
        <dbReference type="Pfam" id="PF17390"/>
    </source>
</evidence>
<dbReference type="Pfam" id="PF08531">
    <property type="entry name" value="Bac_rhamnosid_N"/>
    <property type="match status" value="1"/>
</dbReference>
<feature type="domain" description="Alpha-L-rhamnosidase C-terminal" evidence="7">
    <location>
        <begin position="793"/>
        <end position="865"/>
    </location>
</feature>
<reference evidence="8" key="1">
    <citation type="journal article" date="2014" name="Int. J. Syst. Evol. Microbiol.">
        <title>Complete genome sequence of Corynebacterium casei LMG S-19264T (=DSM 44701T), isolated from a smear-ripened cheese.</title>
        <authorList>
            <consortium name="US DOE Joint Genome Institute (JGI-PGF)"/>
            <person name="Walter F."/>
            <person name="Albersmeier A."/>
            <person name="Kalinowski J."/>
            <person name="Ruckert C."/>
        </authorList>
    </citation>
    <scope>NUCLEOTIDE SEQUENCE</scope>
    <source>
        <strain evidence="8">CGMCC 1.16548</strain>
    </source>
</reference>
<evidence type="ECO:0000259" key="4">
    <source>
        <dbReference type="Pfam" id="PF05592"/>
    </source>
</evidence>
<dbReference type="EMBL" id="BNAI01000012">
    <property type="protein sequence ID" value="GHF26580.1"/>
    <property type="molecule type" value="Genomic_DNA"/>
</dbReference>
<dbReference type="InterPro" id="IPR008928">
    <property type="entry name" value="6-hairpin_glycosidase_sf"/>
</dbReference>